<dbReference type="RefSeq" id="WP_184658249.1">
    <property type="nucleotide sequence ID" value="NZ_CP031518.1"/>
</dbReference>
<evidence type="ECO:0000313" key="2">
    <source>
        <dbReference type="Proteomes" id="UP000518887"/>
    </source>
</evidence>
<dbReference type="EMBL" id="JACHFQ010000003">
    <property type="protein sequence ID" value="MBB5225707.1"/>
    <property type="molecule type" value="Genomic_DNA"/>
</dbReference>
<proteinExistence type="predicted"/>
<name>A0A7W8LLP7_9SPIR</name>
<dbReference type="Proteomes" id="UP000518887">
    <property type="component" value="Unassembled WGS sequence"/>
</dbReference>
<reference evidence="1 2" key="1">
    <citation type="submission" date="2020-08" db="EMBL/GenBank/DDBJ databases">
        <title>Genomic Encyclopedia of Type Strains, Phase IV (KMG-IV): sequencing the most valuable type-strain genomes for metagenomic binning, comparative biology and taxonomic classification.</title>
        <authorList>
            <person name="Goeker M."/>
        </authorList>
    </citation>
    <scope>NUCLEOTIDE SEQUENCE [LARGE SCALE GENOMIC DNA]</scope>
    <source>
        <strain evidence="1 2">DSM 103462</strain>
    </source>
</reference>
<organism evidence="1 2">
    <name type="scientific">Treponema ruminis</name>
    <dbReference type="NCBI Taxonomy" id="744515"/>
    <lineage>
        <taxon>Bacteria</taxon>
        <taxon>Pseudomonadati</taxon>
        <taxon>Spirochaetota</taxon>
        <taxon>Spirochaetia</taxon>
        <taxon>Spirochaetales</taxon>
        <taxon>Treponemataceae</taxon>
        <taxon>Treponema</taxon>
    </lineage>
</organism>
<evidence type="ECO:0000313" key="1">
    <source>
        <dbReference type="EMBL" id="MBB5225707.1"/>
    </source>
</evidence>
<evidence type="ECO:0008006" key="3">
    <source>
        <dbReference type="Google" id="ProtNLM"/>
    </source>
</evidence>
<accession>A0A7W8LLP7</accession>
<comment type="caution">
    <text evidence="1">The sequence shown here is derived from an EMBL/GenBank/DDBJ whole genome shotgun (WGS) entry which is preliminary data.</text>
</comment>
<protein>
    <recommendedName>
        <fullName evidence="3">TIGR04255 family protein</fullName>
    </recommendedName>
</protein>
<sequence length="241" mass="27758">MITELESSKVGYVVGIRYRKTFTIADNLGAIVDNILQSKNSKFKAKVFPYIQHTNREEDVLWSFDNKNGAQNKLTINTSNFVLDIQNLETLPFKDGVDAFNNTILKTIMRDYSIGHIDRLGFVNRYILKDKDIIEKFVSGTVGRGFSEVNDINLQFSKRIPIITSLVKENVNDYDNVIVNIIKKNNIDELFLSIDYQHYYSPMLEKASQIEYNSFIDNAEKYINNHIIGFLNNTYGDIKSV</sequence>
<gene>
    <name evidence="1" type="ORF">HNP76_001064</name>
</gene>
<dbReference type="AlphaFoldDB" id="A0A7W8LLP7"/>
<keyword evidence="2" id="KW-1185">Reference proteome</keyword>